<dbReference type="PANTHER" id="PTHR24346:SF30">
    <property type="entry name" value="MATERNAL EMBRYONIC LEUCINE ZIPPER KINASE"/>
    <property type="match status" value="1"/>
</dbReference>
<dbReference type="Pfam" id="PF00069">
    <property type="entry name" value="Pkinase"/>
    <property type="match status" value="1"/>
</dbReference>
<evidence type="ECO:0000259" key="3">
    <source>
        <dbReference type="PROSITE" id="PS50011"/>
    </source>
</evidence>
<accession>A0A7S1A261</accession>
<dbReference type="GO" id="GO:0005524">
    <property type="term" value="F:ATP binding"/>
    <property type="evidence" value="ECO:0007669"/>
    <property type="project" value="UniProtKB-KW"/>
</dbReference>
<evidence type="ECO:0000256" key="1">
    <source>
        <dbReference type="ARBA" id="ARBA00022741"/>
    </source>
</evidence>
<evidence type="ECO:0000256" key="2">
    <source>
        <dbReference type="ARBA" id="ARBA00022840"/>
    </source>
</evidence>
<dbReference type="InterPro" id="IPR011009">
    <property type="entry name" value="Kinase-like_dom_sf"/>
</dbReference>
<protein>
    <recommendedName>
        <fullName evidence="3">Protein kinase domain-containing protein</fullName>
    </recommendedName>
</protein>
<name>A0A7S1A261_NOCSC</name>
<dbReference type="PROSITE" id="PS50011">
    <property type="entry name" value="PROTEIN_KINASE_DOM"/>
    <property type="match status" value="1"/>
</dbReference>
<dbReference type="AlphaFoldDB" id="A0A7S1A261"/>
<dbReference type="GO" id="GO:0035556">
    <property type="term" value="P:intracellular signal transduction"/>
    <property type="evidence" value="ECO:0007669"/>
    <property type="project" value="TreeGrafter"/>
</dbReference>
<organism evidence="4">
    <name type="scientific">Noctiluca scintillans</name>
    <name type="common">Sea sparkle</name>
    <name type="synonym">Red tide dinoflagellate</name>
    <dbReference type="NCBI Taxonomy" id="2966"/>
    <lineage>
        <taxon>Eukaryota</taxon>
        <taxon>Sar</taxon>
        <taxon>Alveolata</taxon>
        <taxon>Dinophyceae</taxon>
        <taxon>Noctilucales</taxon>
        <taxon>Noctilucaceae</taxon>
        <taxon>Noctiluca</taxon>
    </lineage>
</organism>
<sequence>MAWSRYQEQLDLMMVGVRPEDFPADAQVISTLGVTPAGSDWATCVSRKERQEVLATVVPKFLTFSAVLFFCDITDDDQFQGLLELVYHMDGEQDAPPLFCVHMMPLGETVTMSTNLVERADVALVVGLQDLMVGCRRGLSLVHQIRASICREQRIMSVLKAKLGERRKALYQNSLTRFHINAILWHDFPQRMRLAIPLVDYELQETETDGGVNGILFGDVLMSGCWGWMRHAKLGDESECIKIIQKSDVTNLSGIKAVHHMITCMQDVSAHGHPNILRLLSAMSTSDRLYLRMEHGDQCLHHKLLESKRGTGTPDRLSGSTLYSIAEQVVEAVRHIHEIHICHRDLMPESFLCRCDSDREVMLKLTNFDLAVRQPQGLLVGTSCGTAPFAAPEVSVALNGRYDGHKADIWSTGITLFEIFCGIGIMEQLVSGPLWNGQRPSVEFLLEIQQFFQRGGAVHEAVEHVVPEARHYRGRLLRALQGLMRLDPLERESAEWLKDQMAVPPGCS</sequence>
<dbReference type="EMBL" id="HBFQ01019624">
    <property type="protein sequence ID" value="CAD8839414.1"/>
    <property type="molecule type" value="Transcribed_RNA"/>
</dbReference>
<keyword evidence="1" id="KW-0547">Nucleotide-binding</keyword>
<dbReference type="GO" id="GO:0004674">
    <property type="term" value="F:protein serine/threonine kinase activity"/>
    <property type="evidence" value="ECO:0007669"/>
    <property type="project" value="TreeGrafter"/>
</dbReference>
<reference evidence="4" key="1">
    <citation type="submission" date="2021-01" db="EMBL/GenBank/DDBJ databases">
        <authorList>
            <person name="Corre E."/>
            <person name="Pelletier E."/>
            <person name="Niang G."/>
            <person name="Scheremetjew M."/>
            <person name="Finn R."/>
            <person name="Kale V."/>
            <person name="Holt S."/>
            <person name="Cochrane G."/>
            <person name="Meng A."/>
            <person name="Brown T."/>
            <person name="Cohen L."/>
        </authorList>
    </citation>
    <scope>NUCLEOTIDE SEQUENCE</scope>
</reference>
<dbReference type="InterPro" id="IPR000719">
    <property type="entry name" value="Prot_kinase_dom"/>
</dbReference>
<evidence type="ECO:0000313" key="4">
    <source>
        <dbReference type="EMBL" id="CAD8839414.1"/>
    </source>
</evidence>
<dbReference type="Gene3D" id="1.10.510.10">
    <property type="entry name" value="Transferase(Phosphotransferase) domain 1"/>
    <property type="match status" value="1"/>
</dbReference>
<dbReference type="PANTHER" id="PTHR24346">
    <property type="entry name" value="MAP/MICROTUBULE AFFINITY-REGULATING KINASE"/>
    <property type="match status" value="1"/>
</dbReference>
<dbReference type="GO" id="GO:0005737">
    <property type="term" value="C:cytoplasm"/>
    <property type="evidence" value="ECO:0007669"/>
    <property type="project" value="TreeGrafter"/>
</dbReference>
<gene>
    <name evidence="4" type="ORF">NSCI0253_LOCUS13762</name>
</gene>
<proteinExistence type="predicted"/>
<dbReference type="SUPFAM" id="SSF56112">
    <property type="entry name" value="Protein kinase-like (PK-like)"/>
    <property type="match status" value="1"/>
</dbReference>
<feature type="domain" description="Protein kinase" evidence="3">
    <location>
        <begin position="215"/>
        <end position="503"/>
    </location>
</feature>
<keyword evidence="2" id="KW-0067">ATP-binding</keyword>